<evidence type="ECO:0000313" key="8">
    <source>
        <dbReference type="RefSeq" id="XP_026747863.1"/>
    </source>
</evidence>
<gene>
    <name evidence="8" type="primary">LOC113508894</name>
</gene>
<organism evidence="7 8">
    <name type="scientific">Trichoplusia ni</name>
    <name type="common">Cabbage looper</name>
    <dbReference type="NCBI Taxonomy" id="7111"/>
    <lineage>
        <taxon>Eukaryota</taxon>
        <taxon>Metazoa</taxon>
        <taxon>Ecdysozoa</taxon>
        <taxon>Arthropoda</taxon>
        <taxon>Hexapoda</taxon>
        <taxon>Insecta</taxon>
        <taxon>Pterygota</taxon>
        <taxon>Neoptera</taxon>
        <taxon>Endopterygota</taxon>
        <taxon>Lepidoptera</taxon>
        <taxon>Glossata</taxon>
        <taxon>Ditrysia</taxon>
        <taxon>Noctuoidea</taxon>
        <taxon>Noctuidae</taxon>
        <taxon>Plusiinae</taxon>
        <taxon>Trichoplusia</taxon>
    </lineage>
</organism>
<feature type="chain" id="PRO_5028917518" evidence="5">
    <location>
        <begin position="19"/>
        <end position="329"/>
    </location>
</feature>
<evidence type="ECO:0000259" key="6">
    <source>
        <dbReference type="Pfam" id="PF00151"/>
    </source>
</evidence>
<accession>A0A7E5X3T3</accession>
<dbReference type="OrthoDB" id="199913at2759"/>
<evidence type="ECO:0000256" key="4">
    <source>
        <dbReference type="RuleBase" id="RU004262"/>
    </source>
</evidence>
<dbReference type="AlphaFoldDB" id="A0A7E5X3T3"/>
<proteinExistence type="inferred from homology"/>
<dbReference type="SUPFAM" id="SSF53474">
    <property type="entry name" value="alpha/beta-Hydrolases"/>
    <property type="match status" value="1"/>
</dbReference>
<dbReference type="PANTHER" id="PTHR11610">
    <property type="entry name" value="LIPASE"/>
    <property type="match status" value="1"/>
</dbReference>
<dbReference type="RefSeq" id="XP_026747863.1">
    <property type="nucleotide sequence ID" value="XM_026892062.1"/>
</dbReference>
<dbReference type="InterPro" id="IPR000734">
    <property type="entry name" value="TAG_lipase"/>
</dbReference>
<dbReference type="Pfam" id="PF00151">
    <property type="entry name" value="Lipase"/>
    <property type="match status" value="1"/>
</dbReference>
<dbReference type="KEGG" id="tnl:113508894"/>
<keyword evidence="7" id="KW-1185">Reference proteome</keyword>
<feature type="domain" description="Lipase" evidence="6">
    <location>
        <begin position="57"/>
        <end position="296"/>
    </location>
</feature>
<dbReference type="Proteomes" id="UP000322000">
    <property type="component" value="Chromosome 3"/>
</dbReference>
<dbReference type="InParanoid" id="A0A7E5X3T3"/>
<sequence>MALLKVTALVLCAAFVSALPAEDPVLGRWSEGLRYDYMEDDAGTPHLVDNWLKLSDFEKLARYNPDASNRYHLFTRRNPQISQPLALNNVQSVQNSNFNGRSRTAVLMHGFAGSVTSGFNTVLVPAFLAAGDYNVIVVDWSAGSSWGPRAVEAGQAAGRFINWLNGITGSTANLYTVVGYSVGGHGAGIIARTINGNVGYVIGCDPADRWDNQWLFRPSDGLYTEVIHTNVGNIGMRQPLGDVDFYPNGGVNMPGCMTALCDHYRSYYYLGESLRTGGFTGRRCSNLNQALSGSCNQSGTLRLGGPNPKTGNSGIFHLTTNPLPPFSRG</sequence>
<evidence type="ECO:0000313" key="7">
    <source>
        <dbReference type="Proteomes" id="UP000322000"/>
    </source>
</evidence>
<dbReference type="InterPro" id="IPR029058">
    <property type="entry name" value="AB_hydrolase_fold"/>
</dbReference>
<reference evidence="8" key="1">
    <citation type="submission" date="2025-08" db="UniProtKB">
        <authorList>
            <consortium name="RefSeq"/>
        </authorList>
    </citation>
    <scope>IDENTIFICATION</scope>
</reference>
<dbReference type="GO" id="GO:0016042">
    <property type="term" value="P:lipid catabolic process"/>
    <property type="evidence" value="ECO:0007669"/>
    <property type="project" value="TreeGrafter"/>
</dbReference>
<dbReference type="PANTHER" id="PTHR11610:SF173">
    <property type="entry name" value="LIPASE DOMAIN-CONTAINING PROTEIN-RELATED"/>
    <property type="match status" value="1"/>
</dbReference>
<dbReference type="GO" id="GO:0005615">
    <property type="term" value="C:extracellular space"/>
    <property type="evidence" value="ECO:0007669"/>
    <property type="project" value="TreeGrafter"/>
</dbReference>
<dbReference type="GO" id="GO:0017171">
    <property type="term" value="F:serine hydrolase activity"/>
    <property type="evidence" value="ECO:0007669"/>
    <property type="project" value="TreeGrafter"/>
</dbReference>
<comment type="subcellular location">
    <subcellularLocation>
        <location evidence="1">Secreted</location>
    </subcellularLocation>
</comment>
<dbReference type="Gene3D" id="3.40.50.1820">
    <property type="entry name" value="alpha/beta hydrolase"/>
    <property type="match status" value="1"/>
</dbReference>
<evidence type="ECO:0000256" key="2">
    <source>
        <dbReference type="ARBA" id="ARBA00010701"/>
    </source>
</evidence>
<feature type="signal peptide" evidence="5">
    <location>
        <begin position="1"/>
        <end position="18"/>
    </location>
</feature>
<name>A0A7E5X3T3_TRINI</name>
<keyword evidence="5" id="KW-0732">Signal</keyword>
<evidence type="ECO:0000256" key="3">
    <source>
        <dbReference type="ARBA" id="ARBA00022525"/>
    </source>
</evidence>
<keyword evidence="3" id="KW-0964">Secreted</keyword>
<dbReference type="InterPro" id="IPR013818">
    <property type="entry name" value="Lipase"/>
</dbReference>
<dbReference type="PRINTS" id="PR00821">
    <property type="entry name" value="TAGLIPASE"/>
</dbReference>
<evidence type="ECO:0000256" key="1">
    <source>
        <dbReference type="ARBA" id="ARBA00004613"/>
    </source>
</evidence>
<evidence type="ECO:0000256" key="5">
    <source>
        <dbReference type="SAM" id="SignalP"/>
    </source>
</evidence>
<comment type="similarity">
    <text evidence="2 4">Belongs to the AB hydrolase superfamily. Lipase family.</text>
</comment>
<dbReference type="GeneID" id="113508894"/>
<protein>
    <submittedName>
        <fullName evidence="8">Pancreatic lipase-related protein 2-like</fullName>
    </submittedName>
</protein>
<dbReference type="GO" id="GO:0016298">
    <property type="term" value="F:lipase activity"/>
    <property type="evidence" value="ECO:0007669"/>
    <property type="project" value="InterPro"/>
</dbReference>